<dbReference type="AlphaFoldDB" id="A0A974H7H7"/>
<organism evidence="1 2">
    <name type="scientific">Xenopus laevis</name>
    <name type="common">African clawed frog</name>
    <dbReference type="NCBI Taxonomy" id="8355"/>
    <lineage>
        <taxon>Eukaryota</taxon>
        <taxon>Metazoa</taxon>
        <taxon>Chordata</taxon>
        <taxon>Craniata</taxon>
        <taxon>Vertebrata</taxon>
        <taxon>Euteleostomi</taxon>
        <taxon>Amphibia</taxon>
        <taxon>Batrachia</taxon>
        <taxon>Anura</taxon>
        <taxon>Pipoidea</taxon>
        <taxon>Pipidae</taxon>
        <taxon>Xenopodinae</taxon>
        <taxon>Xenopus</taxon>
        <taxon>Xenopus</taxon>
    </lineage>
</organism>
<gene>
    <name evidence="1" type="ORF">XELAEV_18038468mg</name>
</gene>
<reference evidence="2" key="1">
    <citation type="journal article" date="2016" name="Nature">
        <title>Genome evolution in the allotetraploid frog Xenopus laevis.</title>
        <authorList>
            <person name="Session A.M."/>
            <person name="Uno Y."/>
            <person name="Kwon T."/>
            <person name="Chapman J.A."/>
            <person name="Toyoda A."/>
            <person name="Takahashi S."/>
            <person name="Fukui A."/>
            <person name="Hikosaka A."/>
            <person name="Suzuki A."/>
            <person name="Kondo M."/>
            <person name="van Heeringen S.J."/>
            <person name="Quigley I."/>
            <person name="Heinz S."/>
            <person name="Ogino H."/>
            <person name="Ochi H."/>
            <person name="Hellsten U."/>
            <person name="Lyons J.B."/>
            <person name="Simakov O."/>
            <person name="Putnam N."/>
            <person name="Stites J."/>
            <person name="Kuroki Y."/>
            <person name="Tanaka T."/>
            <person name="Michiue T."/>
            <person name="Watanabe M."/>
            <person name="Bogdanovic O."/>
            <person name="Lister R."/>
            <person name="Georgiou G."/>
            <person name="Paranjpe S.S."/>
            <person name="van Kruijsbergen I."/>
            <person name="Shu S."/>
            <person name="Carlson J."/>
            <person name="Kinoshita T."/>
            <person name="Ohta Y."/>
            <person name="Mawaribuchi S."/>
            <person name="Jenkins J."/>
            <person name="Grimwood J."/>
            <person name="Schmutz J."/>
            <person name="Mitros T."/>
            <person name="Mozaffari S.V."/>
            <person name="Suzuki Y."/>
            <person name="Haramoto Y."/>
            <person name="Yamamoto T.S."/>
            <person name="Takagi C."/>
            <person name="Heald R."/>
            <person name="Miller K."/>
            <person name="Haudenschild C."/>
            <person name="Kitzman J."/>
            <person name="Nakayama T."/>
            <person name="Izutsu Y."/>
            <person name="Robert J."/>
            <person name="Fortriede J."/>
            <person name="Burns K."/>
            <person name="Lotay V."/>
            <person name="Karimi K."/>
            <person name="Yasuoka Y."/>
            <person name="Dichmann D.S."/>
            <person name="Flajnik M.F."/>
            <person name="Houston D.W."/>
            <person name="Shendure J."/>
            <person name="DuPasquier L."/>
            <person name="Vize P.D."/>
            <person name="Zorn A.M."/>
            <person name="Ito M."/>
            <person name="Marcotte E.M."/>
            <person name="Wallingford J.B."/>
            <person name="Ito Y."/>
            <person name="Asashima M."/>
            <person name="Ueno N."/>
            <person name="Matsuda Y."/>
            <person name="Veenstra G.J."/>
            <person name="Fujiyama A."/>
            <person name="Harland R.M."/>
            <person name="Taira M."/>
            <person name="Rokhsar D.S."/>
        </authorList>
    </citation>
    <scope>NUCLEOTIDE SEQUENCE [LARGE SCALE GENOMIC DNA]</scope>
    <source>
        <strain evidence="2">J</strain>
    </source>
</reference>
<dbReference type="Proteomes" id="UP000694892">
    <property type="component" value="Chromosome 8L"/>
</dbReference>
<protein>
    <submittedName>
        <fullName evidence="1">Uncharacterized protein</fullName>
    </submittedName>
</protein>
<sequence>MEYIPLANKTGAIRAHTCAEEILQVLRIHTLLPNFPHAIDAKQVRSCVGEVAPMAREVMWEEPILRMRIFK</sequence>
<evidence type="ECO:0000313" key="2">
    <source>
        <dbReference type="Proteomes" id="UP000694892"/>
    </source>
</evidence>
<proteinExistence type="predicted"/>
<name>A0A974H7H7_XENLA</name>
<accession>A0A974H7H7</accession>
<evidence type="ECO:0000313" key="1">
    <source>
        <dbReference type="EMBL" id="OCT67186.1"/>
    </source>
</evidence>
<dbReference type="EMBL" id="CM004480">
    <property type="protein sequence ID" value="OCT67186.1"/>
    <property type="molecule type" value="Genomic_DNA"/>
</dbReference>